<evidence type="ECO:0000256" key="1">
    <source>
        <dbReference type="ARBA" id="ARBA00022837"/>
    </source>
</evidence>
<dbReference type="InterPro" id="IPR018247">
    <property type="entry name" value="EF_Hand_1_Ca_BS"/>
</dbReference>
<reference evidence="4" key="1">
    <citation type="submission" date="2016-11" db="UniProtKB">
        <authorList>
            <consortium name="WormBaseParasite"/>
        </authorList>
    </citation>
    <scope>IDENTIFICATION</scope>
</reference>
<dbReference type="Pfam" id="PF13405">
    <property type="entry name" value="EF-hand_6"/>
    <property type="match status" value="1"/>
</dbReference>
<dbReference type="WBParaSite" id="Hba_15234">
    <property type="protein sequence ID" value="Hba_15234"/>
    <property type="gene ID" value="Hba_15234"/>
</dbReference>
<dbReference type="GO" id="GO:0005509">
    <property type="term" value="F:calcium ion binding"/>
    <property type="evidence" value="ECO:0007669"/>
    <property type="project" value="InterPro"/>
</dbReference>
<keyword evidence="1" id="KW-0106">Calcium</keyword>
<dbReference type="InterPro" id="IPR011992">
    <property type="entry name" value="EF-hand-dom_pair"/>
</dbReference>
<evidence type="ECO:0000259" key="2">
    <source>
        <dbReference type="PROSITE" id="PS50222"/>
    </source>
</evidence>
<dbReference type="Proteomes" id="UP000095283">
    <property type="component" value="Unplaced"/>
</dbReference>
<dbReference type="PROSITE" id="PS00018">
    <property type="entry name" value="EF_HAND_1"/>
    <property type="match status" value="1"/>
</dbReference>
<dbReference type="SUPFAM" id="SSF47473">
    <property type="entry name" value="EF-hand"/>
    <property type="match status" value="1"/>
</dbReference>
<accession>A0A1I7XC17</accession>
<name>A0A1I7XC17_HETBA</name>
<dbReference type="InterPro" id="IPR002048">
    <property type="entry name" value="EF_hand_dom"/>
</dbReference>
<dbReference type="PROSITE" id="PS50222">
    <property type="entry name" value="EF_HAND_2"/>
    <property type="match status" value="1"/>
</dbReference>
<sequence length="77" mass="8911">MALLVTLNHVLSIGRRLEYQKAFSFFDENDDGFITLDELGKAMNKCGHFPSRLELRLIMHHGDNDREFVNTNVLSMK</sequence>
<organism evidence="3 4">
    <name type="scientific">Heterorhabditis bacteriophora</name>
    <name type="common">Entomopathogenic nematode worm</name>
    <dbReference type="NCBI Taxonomy" id="37862"/>
    <lineage>
        <taxon>Eukaryota</taxon>
        <taxon>Metazoa</taxon>
        <taxon>Ecdysozoa</taxon>
        <taxon>Nematoda</taxon>
        <taxon>Chromadorea</taxon>
        <taxon>Rhabditida</taxon>
        <taxon>Rhabditina</taxon>
        <taxon>Rhabditomorpha</taxon>
        <taxon>Strongyloidea</taxon>
        <taxon>Heterorhabditidae</taxon>
        <taxon>Heterorhabditis</taxon>
    </lineage>
</organism>
<proteinExistence type="predicted"/>
<dbReference type="Gene3D" id="1.10.238.10">
    <property type="entry name" value="EF-hand"/>
    <property type="match status" value="1"/>
</dbReference>
<evidence type="ECO:0000313" key="3">
    <source>
        <dbReference type="Proteomes" id="UP000095283"/>
    </source>
</evidence>
<evidence type="ECO:0000313" key="4">
    <source>
        <dbReference type="WBParaSite" id="Hba_15234"/>
    </source>
</evidence>
<protein>
    <submittedName>
        <fullName evidence="4">EF-hand domain-containing protein</fullName>
    </submittedName>
</protein>
<dbReference type="CDD" id="cd00051">
    <property type="entry name" value="EFh"/>
    <property type="match status" value="1"/>
</dbReference>
<dbReference type="SMART" id="SM00054">
    <property type="entry name" value="EFh"/>
    <property type="match status" value="1"/>
</dbReference>
<feature type="domain" description="EF-hand" evidence="2">
    <location>
        <begin position="14"/>
        <end position="49"/>
    </location>
</feature>
<keyword evidence="3" id="KW-1185">Reference proteome</keyword>
<dbReference type="AlphaFoldDB" id="A0A1I7XC17"/>